<comment type="caution">
    <text evidence="1">The sequence shown here is derived from an EMBL/GenBank/DDBJ whole genome shotgun (WGS) entry which is preliminary data.</text>
</comment>
<protein>
    <submittedName>
        <fullName evidence="1">Uncharacterized protein</fullName>
    </submittedName>
</protein>
<evidence type="ECO:0000313" key="1">
    <source>
        <dbReference type="EMBL" id="GGE34513.1"/>
    </source>
</evidence>
<dbReference type="RefSeq" id="WP_068993307.1">
    <property type="nucleotide sequence ID" value="NZ_BMJN01000026.1"/>
</dbReference>
<organism evidence="1 2">
    <name type="scientific">Streptococcus himalayensis</name>
    <dbReference type="NCBI Taxonomy" id="1888195"/>
    <lineage>
        <taxon>Bacteria</taxon>
        <taxon>Bacillati</taxon>
        <taxon>Bacillota</taxon>
        <taxon>Bacilli</taxon>
        <taxon>Lactobacillales</taxon>
        <taxon>Streptococcaceae</taxon>
        <taxon>Streptococcus</taxon>
    </lineage>
</organism>
<reference evidence="1" key="2">
    <citation type="submission" date="2020-09" db="EMBL/GenBank/DDBJ databases">
        <authorList>
            <person name="Sun Q."/>
            <person name="Zhou Y."/>
        </authorList>
    </citation>
    <scope>NUCLEOTIDE SEQUENCE</scope>
    <source>
        <strain evidence="1">CGMCC 1.15533</strain>
    </source>
</reference>
<dbReference type="AlphaFoldDB" id="A0A917EFU5"/>
<evidence type="ECO:0000313" key="2">
    <source>
        <dbReference type="Proteomes" id="UP000660801"/>
    </source>
</evidence>
<reference evidence="1" key="1">
    <citation type="journal article" date="2014" name="Int. J. Syst. Evol. Microbiol.">
        <title>Complete genome sequence of Corynebacterium casei LMG S-19264T (=DSM 44701T), isolated from a smear-ripened cheese.</title>
        <authorList>
            <consortium name="US DOE Joint Genome Institute (JGI-PGF)"/>
            <person name="Walter F."/>
            <person name="Albersmeier A."/>
            <person name="Kalinowski J."/>
            <person name="Ruckert C."/>
        </authorList>
    </citation>
    <scope>NUCLEOTIDE SEQUENCE</scope>
    <source>
        <strain evidence="1">CGMCC 1.15533</strain>
    </source>
</reference>
<proteinExistence type="predicted"/>
<sequence length="396" mass="46093">MNLIKDLNLTNDDVVSTKKLSLRGEKKVFDVYRIPLDCLKYNKQNGRIATYISQFIDEGHDFSDESEEFNRIIEGFIEESNPDALKKTKLNIKALSQTEPAVVLSNGIILDGNRRFTSLRQLSREGAGAEFNYLEAVILDSEKYNNKDIKRLELNLQHAIESRVDYNPIDRLVDIYRDLIENGGIFTPEEYKGETQLTLNEVKKEIEIAKLLVEYLEFINKPKKFYIARKQKVDGPLREIYKILKSNKIDPDSKEDIKEYLFTNIMALDGDITRRIRDLKIVFEDKNLSAELLEEVDESEILDDTTDYFNEFDEKSETVELSETITNKVKKITESFVERKKYQNARNQPYDMLNRAYTTLKEVDIDALGRLDYSSKQEFGNLLEKASELINELRDI</sequence>
<name>A0A917EFU5_9STRE</name>
<accession>A0A917EFU5</accession>
<gene>
    <name evidence="1" type="ORF">GCM10011510_14800</name>
</gene>
<dbReference type="InterPro" id="IPR036086">
    <property type="entry name" value="ParB/Sulfiredoxin_sf"/>
</dbReference>
<dbReference type="Proteomes" id="UP000660801">
    <property type="component" value="Unassembled WGS sequence"/>
</dbReference>
<dbReference type="EMBL" id="BMJN01000026">
    <property type="protein sequence ID" value="GGE34513.1"/>
    <property type="molecule type" value="Genomic_DNA"/>
</dbReference>
<dbReference type="SUPFAM" id="SSF110849">
    <property type="entry name" value="ParB/Sulfiredoxin"/>
    <property type="match status" value="1"/>
</dbReference>
<keyword evidence="2" id="KW-1185">Reference proteome</keyword>
<dbReference type="OrthoDB" id="5194822at2"/>